<keyword evidence="7" id="KW-1133">Transmembrane helix</keyword>
<sequence>MYNTTNQFLKRYCILESAHIFLQLGSANLSVMAWIYGGAFISGNSSYKTYGPDYLLDEDIVFVSFNYRLGIFGFLSTGDEVCSGNWGLKDQVLALEWVQDNIAYFGGNPSNVTIFGQSAGGASVSYLLQTNKTKAGRVKISSGYLKTCAETKTAAIGTFFPVPQSAGSFLWNLHVKNH</sequence>
<dbReference type="PANTHER" id="PTHR43142">
    <property type="entry name" value="CARBOXYLIC ESTER HYDROLASE"/>
    <property type="match status" value="1"/>
</dbReference>
<evidence type="ECO:0000256" key="4">
    <source>
        <dbReference type="ARBA" id="ARBA00023157"/>
    </source>
</evidence>
<evidence type="ECO:0000256" key="2">
    <source>
        <dbReference type="ARBA" id="ARBA00022487"/>
    </source>
</evidence>
<dbReference type="PANTHER" id="PTHR43142:SF1">
    <property type="entry name" value="CARBOXYLIC ESTER HYDROLASE"/>
    <property type="match status" value="1"/>
</dbReference>
<keyword evidence="2" id="KW-0719">Serine esterase</keyword>
<feature type="transmembrane region" description="Helical" evidence="7">
    <location>
        <begin position="20"/>
        <end position="41"/>
    </location>
</feature>
<dbReference type="EC" id="3.1.1.-" evidence="6"/>
<dbReference type="SUPFAM" id="SSF53474">
    <property type="entry name" value="alpha/beta-Hydrolases"/>
    <property type="match status" value="1"/>
</dbReference>
<name>A0AAV8YMC7_9CUCU</name>
<proteinExistence type="inferred from homology"/>
<protein>
    <recommendedName>
        <fullName evidence="6">Carboxylic ester hydrolase</fullName>
        <ecNumber evidence="6">3.1.1.-</ecNumber>
    </recommendedName>
</protein>
<dbReference type="InterPro" id="IPR002018">
    <property type="entry name" value="CarbesteraseB"/>
</dbReference>
<feature type="domain" description="Carboxylesterase type B" evidence="8">
    <location>
        <begin position="27"/>
        <end position="134"/>
    </location>
</feature>
<comment type="similarity">
    <text evidence="1 6">Belongs to the type-B carboxylesterase/lipase family.</text>
</comment>
<evidence type="ECO:0000256" key="5">
    <source>
        <dbReference type="ARBA" id="ARBA00023180"/>
    </source>
</evidence>
<keyword evidence="10" id="KW-1185">Reference proteome</keyword>
<dbReference type="InterPro" id="IPR029058">
    <property type="entry name" value="AB_hydrolase_fold"/>
</dbReference>
<dbReference type="Pfam" id="PF00135">
    <property type="entry name" value="COesterase"/>
    <property type="match status" value="1"/>
</dbReference>
<keyword evidence="3 6" id="KW-0378">Hydrolase</keyword>
<organism evidence="9 10">
    <name type="scientific">Aromia moschata</name>
    <dbReference type="NCBI Taxonomy" id="1265417"/>
    <lineage>
        <taxon>Eukaryota</taxon>
        <taxon>Metazoa</taxon>
        <taxon>Ecdysozoa</taxon>
        <taxon>Arthropoda</taxon>
        <taxon>Hexapoda</taxon>
        <taxon>Insecta</taxon>
        <taxon>Pterygota</taxon>
        <taxon>Neoptera</taxon>
        <taxon>Endopterygota</taxon>
        <taxon>Coleoptera</taxon>
        <taxon>Polyphaga</taxon>
        <taxon>Cucujiformia</taxon>
        <taxon>Chrysomeloidea</taxon>
        <taxon>Cerambycidae</taxon>
        <taxon>Cerambycinae</taxon>
        <taxon>Callichromatini</taxon>
        <taxon>Aromia</taxon>
    </lineage>
</organism>
<evidence type="ECO:0000256" key="3">
    <source>
        <dbReference type="ARBA" id="ARBA00022801"/>
    </source>
</evidence>
<evidence type="ECO:0000313" key="10">
    <source>
        <dbReference type="Proteomes" id="UP001162162"/>
    </source>
</evidence>
<evidence type="ECO:0000256" key="6">
    <source>
        <dbReference type="RuleBase" id="RU361235"/>
    </source>
</evidence>
<evidence type="ECO:0000256" key="1">
    <source>
        <dbReference type="ARBA" id="ARBA00005964"/>
    </source>
</evidence>
<dbReference type="InterPro" id="IPR019826">
    <property type="entry name" value="Carboxylesterase_B_AS"/>
</dbReference>
<keyword evidence="7" id="KW-0812">Transmembrane</keyword>
<dbReference type="AlphaFoldDB" id="A0AAV8YMC7"/>
<evidence type="ECO:0000256" key="7">
    <source>
        <dbReference type="SAM" id="Phobius"/>
    </source>
</evidence>
<keyword evidence="4" id="KW-1015">Disulfide bond</keyword>
<dbReference type="Proteomes" id="UP001162162">
    <property type="component" value="Unassembled WGS sequence"/>
</dbReference>
<comment type="caution">
    <text evidence="9">The sequence shown here is derived from an EMBL/GenBank/DDBJ whole genome shotgun (WGS) entry which is preliminary data.</text>
</comment>
<dbReference type="PROSITE" id="PS00122">
    <property type="entry name" value="CARBOXYLESTERASE_B_1"/>
    <property type="match status" value="1"/>
</dbReference>
<evidence type="ECO:0000313" key="9">
    <source>
        <dbReference type="EMBL" id="KAJ8952066.1"/>
    </source>
</evidence>
<evidence type="ECO:0000259" key="8">
    <source>
        <dbReference type="Pfam" id="PF00135"/>
    </source>
</evidence>
<reference evidence="9" key="1">
    <citation type="journal article" date="2023" name="Insect Mol. Biol.">
        <title>Genome sequencing provides insights into the evolution of gene families encoding plant cell wall-degrading enzymes in longhorned beetles.</title>
        <authorList>
            <person name="Shin N.R."/>
            <person name="Okamura Y."/>
            <person name="Kirsch R."/>
            <person name="Pauchet Y."/>
        </authorList>
    </citation>
    <scope>NUCLEOTIDE SEQUENCE</scope>
    <source>
        <strain evidence="9">AMC_N1</strain>
    </source>
</reference>
<dbReference type="GO" id="GO:0052689">
    <property type="term" value="F:carboxylic ester hydrolase activity"/>
    <property type="evidence" value="ECO:0007669"/>
    <property type="project" value="UniProtKB-KW"/>
</dbReference>
<dbReference type="Gene3D" id="3.40.50.1820">
    <property type="entry name" value="alpha/beta hydrolase"/>
    <property type="match status" value="1"/>
</dbReference>
<keyword evidence="5" id="KW-0325">Glycoprotein</keyword>
<accession>A0AAV8YMC7</accession>
<gene>
    <name evidence="9" type="ORF">NQ318_010976</name>
</gene>
<dbReference type="EMBL" id="JAPWTK010000074">
    <property type="protein sequence ID" value="KAJ8952066.1"/>
    <property type="molecule type" value="Genomic_DNA"/>
</dbReference>
<keyword evidence="7" id="KW-0472">Membrane</keyword>